<dbReference type="RefSeq" id="WP_366089134.1">
    <property type="nucleotide sequence ID" value="NZ_JBFASG010000022.1"/>
</dbReference>
<name>A0ABV3IYM2_9ACTN</name>
<keyword evidence="1" id="KW-0472">Membrane</keyword>
<keyword evidence="3" id="KW-1185">Reference proteome</keyword>
<feature type="transmembrane region" description="Helical" evidence="1">
    <location>
        <begin position="73"/>
        <end position="94"/>
    </location>
</feature>
<evidence type="ECO:0000313" key="2">
    <source>
        <dbReference type="EMBL" id="MEV4925412.1"/>
    </source>
</evidence>
<accession>A0ABV3IYM2</accession>
<feature type="transmembrane region" description="Helical" evidence="1">
    <location>
        <begin position="176"/>
        <end position="194"/>
    </location>
</feature>
<comment type="caution">
    <text evidence="2">The sequence shown here is derived from an EMBL/GenBank/DDBJ whole genome shotgun (WGS) entry which is preliminary data.</text>
</comment>
<keyword evidence="1" id="KW-0812">Transmembrane</keyword>
<proteinExistence type="predicted"/>
<sequence>MAAVNMKKSQGGTVDKGAYLLFTFVVVGLGWVIAAVNTGISYLVLDMDWIAISTGVLGCFVFAIVLRFLHCAWWLAALSLVPAVFVLVGSVQYAPEDTLNSRGIRESVLITGDKAIEGQENHRFILSGRSGKLKETLDYDGDSPQWKSGDRVEVIHDPKGVVPLAAASGVDPDAELGVLAMGVTGWTGITLLAGRRGFVRRSAGRRPAFDDVVAA</sequence>
<reference evidence="2 3" key="1">
    <citation type="submission" date="2024-06" db="EMBL/GenBank/DDBJ databases">
        <title>The Natural Products Discovery Center: Release of the First 8490 Sequenced Strains for Exploring Actinobacteria Biosynthetic Diversity.</title>
        <authorList>
            <person name="Kalkreuter E."/>
            <person name="Kautsar S.A."/>
            <person name="Yang D."/>
            <person name="Bader C.D."/>
            <person name="Teijaro C.N."/>
            <person name="Fluegel L."/>
            <person name="Davis C.M."/>
            <person name="Simpson J.R."/>
            <person name="Lauterbach L."/>
            <person name="Steele A.D."/>
            <person name="Gui C."/>
            <person name="Meng S."/>
            <person name="Li G."/>
            <person name="Viehrig K."/>
            <person name="Ye F."/>
            <person name="Su P."/>
            <person name="Kiefer A.F."/>
            <person name="Nichols A."/>
            <person name="Cepeda A.J."/>
            <person name="Yan W."/>
            <person name="Fan B."/>
            <person name="Jiang Y."/>
            <person name="Adhikari A."/>
            <person name="Zheng C.-J."/>
            <person name="Schuster L."/>
            <person name="Cowan T.M."/>
            <person name="Smanski M.J."/>
            <person name="Chevrette M.G."/>
            <person name="De Carvalho L.P.S."/>
            <person name="Shen B."/>
        </authorList>
    </citation>
    <scope>NUCLEOTIDE SEQUENCE [LARGE SCALE GENOMIC DNA]</scope>
    <source>
        <strain evidence="2 3">NPDC053791</strain>
    </source>
</reference>
<evidence type="ECO:0000313" key="3">
    <source>
        <dbReference type="Proteomes" id="UP001552479"/>
    </source>
</evidence>
<dbReference type="Proteomes" id="UP001552479">
    <property type="component" value="Unassembled WGS sequence"/>
</dbReference>
<evidence type="ECO:0008006" key="4">
    <source>
        <dbReference type="Google" id="ProtNLM"/>
    </source>
</evidence>
<feature type="transmembrane region" description="Helical" evidence="1">
    <location>
        <begin position="20"/>
        <end position="43"/>
    </location>
</feature>
<dbReference type="EMBL" id="JBFASG010000022">
    <property type="protein sequence ID" value="MEV4925412.1"/>
    <property type="molecule type" value="Genomic_DNA"/>
</dbReference>
<evidence type="ECO:0000256" key="1">
    <source>
        <dbReference type="SAM" id="Phobius"/>
    </source>
</evidence>
<keyword evidence="1" id="KW-1133">Transmembrane helix</keyword>
<feature type="transmembrane region" description="Helical" evidence="1">
    <location>
        <begin position="49"/>
        <end position="66"/>
    </location>
</feature>
<organism evidence="2 3">
    <name type="scientific">Streptomyces roseoverticillatus</name>
    <dbReference type="NCBI Taxonomy" id="66429"/>
    <lineage>
        <taxon>Bacteria</taxon>
        <taxon>Bacillati</taxon>
        <taxon>Actinomycetota</taxon>
        <taxon>Actinomycetes</taxon>
        <taxon>Kitasatosporales</taxon>
        <taxon>Streptomycetaceae</taxon>
        <taxon>Streptomyces</taxon>
    </lineage>
</organism>
<gene>
    <name evidence="2" type="ORF">AB0L03_21725</name>
</gene>
<protein>
    <recommendedName>
        <fullName evidence="4">DUF3592 domain-containing protein</fullName>
    </recommendedName>
</protein>